<feature type="coiled-coil region" evidence="1">
    <location>
        <begin position="125"/>
        <end position="159"/>
    </location>
</feature>
<name>D3EZH6_CONWI</name>
<feature type="transmembrane region" description="Helical" evidence="3">
    <location>
        <begin position="37"/>
        <end position="57"/>
    </location>
</feature>
<evidence type="ECO:0000256" key="2">
    <source>
        <dbReference type="SAM" id="MobiDB-lite"/>
    </source>
</evidence>
<reference evidence="5" key="2">
    <citation type="submission" date="2010-01" db="EMBL/GenBank/DDBJ databases">
        <title>The complete genome of Conexibacter woesei DSM 14684.</title>
        <authorList>
            <consortium name="US DOE Joint Genome Institute (JGI-PGF)"/>
            <person name="Lucas S."/>
            <person name="Copeland A."/>
            <person name="Lapidus A."/>
            <person name="Glavina del Rio T."/>
            <person name="Dalin E."/>
            <person name="Tice H."/>
            <person name="Bruce D."/>
            <person name="Goodwin L."/>
            <person name="Pitluck S."/>
            <person name="Kyrpides N."/>
            <person name="Mavromatis K."/>
            <person name="Ivanova N."/>
            <person name="Mikhailova N."/>
            <person name="Chertkov O."/>
            <person name="Brettin T."/>
            <person name="Detter J.C."/>
            <person name="Han C."/>
            <person name="Larimer F."/>
            <person name="Land M."/>
            <person name="Hauser L."/>
            <person name="Markowitz V."/>
            <person name="Cheng J.-F."/>
            <person name="Hugenholtz P."/>
            <person name="Woyke T."/>
            <person name="Wu D."/>
            <person name="Pukall R."/>
            <person name="Steenblock K."/>
            <person name="Schneider S."/>
            <person name="Klenk H.-P."/>
            <person name="Eisen J.A."/>
        </authorList>
    </citation>
    <scope>NUCLEOTIDE SEQUENCE [LARGE SCALE GENOMIC DNA]</scope>
    <source>
        <strain evidence="5">DSM 14684 / CIP 108061 / JCM 11494 / NBRC 100937 / ID131577</strain>
    </source>
</reference>
<feature type="transmembrane region" description="Helical" evidence="3">
    <location>
        <begin position="63"/>
        <end position="83"/>
    </location>
</feature>
<evidence type="ECO:0000313" key="4">
    <source>
        <dbReference type="EMBL" id="ADB53814.1"/>
    </source>
</evidence>
<dbReference type="AlphaFoldDB" id="D3EZH6"/>
<dbReference type="STRING" id="469383.Cwoe_5409"/>
<feature type="region of interest" description="Disordered" evidence="2">
    <location>
        <begin position="164"/>
        <end position="186"/>
    </location>
</feature>
<dbReference type="EMBL" id="CP001854">
    <property type="protein sequence ID" value="ADB53814.1"/>
    <property type="molecule type" value="Genomic_DNA"/>
</dbReference>
<keyword evidence="3" id="KW-0472">Membrane</keyword>
<keyword evidence="3" id="KW-1133">Transmembrane helix</keyword>
<protein>
    <submittedName>
        <fullName evidence="4">Uncharacterized protein</fullName>
    </submittedName>
</protein>
<sequence>MRRMSDAPLNDLSAAAERFATVDDTAPVSAPSAVERALPPVLGTLLGGLLLAALGGLTGVLSLGFAAVAAGLVVGGGAAYGLIQLAEQARRRESAAAASRQRERAARHAAGSELVEAIGGALAHVDRLDAERARLHGKVDRLERQLTAKERKIARLQAFDAERRTLEPAPADDPMAGQLTFDAVSE</sequence>
<proteinExistence type="predicted"/>
<gene>
    <name evidence="4" type="ordered locus">Cwoe_5409</name>
</gene>
<keyword evidence="3" id="KW-0812">Transmembrane</keyword>
<accession>D3EZH6</accession>
<dbReference type="HOGENOM" id="CLU_1452143_0_0_11"/>
<evidence type="ECO:0000256" key="3">
    <source>
        <dbReference type="SAM" id="Phobius"/>
    </source>
</evidence>
<evidence type="ECO:0000313" key="5">
    <source>
        <dbReference type="Proteomes" id="UP000008229"/>
    </source>
</evidence>
<keyword evidence="5" id="KW-1185">Reference proteome</keyword>
<dbReference type="KEGG" id="cwo:Cwoe_5409"/>
<organism evidence="4 5">
    <name type="scientific">Conexibacter woesei (strain DSM 14684 / CCUG 47730 / CIP 108061 / JCM 11494 / NBRC 100937 / ID131577)</name>
    <dbReference type="NCBI Taxonomy" id="469383"/>
    <lineage>
        <taxon>Bacteria</taxon>
        <taxon>Bacillati</taxon>
        <taxon>Actinomycetota</taxon>
        <taxon>Thermoleophilia</taxon>
        <taxon>Solirubrobacterales</taxon>
        <taxon>Conexibacteraceae</taxon>
        <taxon>Conexibacter</taxon>
    </lineage>
</organism>
<evidence type="ECO:0000256" key="1">
    <source>
        <dbReference type="SAM" id="Coils"/>
    </source>
</evidence>
<dbReference type="Proteomes" id="UP000008229">
    <property type="component" value="Chromosome"/>
</dbReference>
<reference evidence="4 5" key="1">
    <citation type="journal article" date="2010" name="Stand. Genomic Sci.">
        <title>Complete genome sequence of Conexibacter woesei type strain (ID131577).</title>
        <authorList>
            <person name="Pukall R."/>
            <person name="Lapidus A."/>
            <person name="Glavina Del Rio T."/>
            <person name="Copeland A."/>
            <person name="Tice H."/>
            <person name="Cheng J.-F."/>
            <person name="Lucas S."/>
            <person name="Chen F."/>
            <person name="Nolan M."/>
            <person name="Bruce D."/>
            <person name="Goodwin L."/>
            <person name="Pitluck S."/>
            <person name="Mavromatis K."/>
            <person name="Ivanova N."/>
            <person name="Ovchinnikova G."/>
            <person name="Pati A."/>
            <person name="Chen A."/>
            <person name="Palaniappan K."/>
            <person name="Land M."/>
            <person name="Hauser L."/>
            <person name="Chang Y.-J."/>
            <person name="Jeffries C.D."/>
            <person name="Chain P."/>
            <person name="Meincke L."/>
            <person name="Sims D."/>
            <person name="Brettin T."/>
            <person name="Detter J.C."/>
            <person name="Rohde M."/>
            <person name="Goeker M."/>
            <person name="Bristow J."/>
            <person name="Eisen J.A."/>
            <person name="Markowitz V."/>
            <person name="Kyrpides N.C."/>
            <person name="Klenk H.-P."/>
            <person name="Hugenholtz P."/>
        </authorList>
    </citation>
    <scope>NUCLEOTIDE SEQUENCE [LARGE SCALE GENOMIC DNA]</scope>
    <source>
        <strain evidence="5">DSM 14684 / CIP 108061 / JCM 11494 / NBRC 100937 / ID131577</strain>
    </source>
</reference>
<keyword evidence="1" id="KW-0175">Coiled coil</keyword>